<feature type="region of interest" description="Disordered" evidence="1">
    <location>
        <begin position="919"/>
        <end position="959"/>
    </location>
</feature>
<dbReference type="InterPro" id="IPR058392">
    <property type="entry name" value="DUF8079"/>
</dbReference>
<feature type="region of interest" description="Disordered" evidence="1">
    <location>
        <begin position="738"/>
        <end position="793"/>
    </location>
</feature>
<dbReference type="InterPro" id="IPR046845">
    <property type="entry name" value="ASY3-like_CC"/>
</dbReference>
<evidence type="ECO:0000259" key="2">
    <source>
        <dbReference type="Pfam" id="PF20435"/>
    </source>
</evidence>
<feature type="region of interest" description="Disordered" evidence="1">
    <location>
        <begin position="668"/>
        <end position="692"/>
    </location>
</feature>
<feature type="domain" description="Meiosis-specific protein ASY3-like coiled-coil" evidence="2">
    <location>
        <begin position="970"/>
        <end position="1122"/>
    </location>
</feature>
<dbReference type="PANTHER" id="PTHR36027">
    <property type="entry name" value="MEIOSIS-SPECIFIC PROTEIN ASY3"/>
    <property type="match status" value="1"/>
</dbReference>
<feature type="compositionally biased region" description="Basic and acidic residues" evidence="1">
    <location>
        <begin position="864"/>
        <end position="882"/>
    </location>
</feature>
<feature type="compositionally biased region" description="Basic and acidic residues" evidence="1">
    <location>
        <begin position="670"/>
        <end position="686"/>
    </location>
</feature>
<dbReference type="Gramene" id="Mp2g06990.1">
    <property type="protein sequence ID" value="Mp2g06990.1.cds"/>
    <property type="gene ID" value="Mp2g06990"/>
</dbReference>
<dbReference type="Proteomes" id="UP000244005">
    <property type="component" value="Unassembled WGS sequence"/>
</dbReference>
<protein>
    <recommendedName>
        <fullName evidence="2">Meiosis-specific protein ASY3-like coiled-coil domain-containing protein</fullName>
    </recommendedName>
</protein>
<dbReference type="AlphaFoldDB" id="A0A2R6XDX8"/>
<dbReference type="InterPro" id="IPR037731">
    <property type="entry name" value="ASY3-like"/>
</dbReference>
<reference evidence="4" key="1">
    <citation type="journal article" date="2017" name="Cell">
        <title>Insights into land plant evolution garnered from the Marchantia polymorpha genome.</title>
        <authorList>
            <person name="Bowman J.L."/>
            <person name="Kohchi T."/>
            <person name="Yamato K.T."/>
            <person name="Jenkins J."/>
            <person name="Shu S."/>
            <person name="Ishizaki K."/>
            <person name="Yamaoka S."/>
            <person name="Nishihama R."/>
            <person name="Nakamura Y."/>
            <person name="Berger F."/>
            <person name="Adam C."/>
            <person name="Aki S.S."/>
            <person name="Althoff F."/>
            <person name="Araki T."/>
            <person name="Arteaga-Vazquez M.A."/>
            <person name="Balasubrmanian S."/>
            <person name="Barry K."/>
            <person name="Bauer D."/>
            <person name="Boehm C.R."/>
            <person name="Briginshaw L."/>
            <person name="Caballero-Perez J."/>
            <person name="Catarino B."/>
            <person name="Chen F."/>
            <person name="Chiyoda S."/>
            <person name="Chovatia M."/>
            <person name="Davies K.M."/>
            <person name="Delmans M."/>
            <person name="Demura T."/>
            <person name="Dierschke T."/>
            <person name="Dolan L."/>
            <person name="Dorantes-Acosta A.E."/>
            <person name="Eklund D.M."/>
            <person name="Florent S.N."/>
            <person name="Flores-Sandoval E."/>
            <person name="Fujiyama A."/>
            <person name="Fukuzawa H."/>
            <person name="Galik B."/>
            <person name="Grimanelli D."/>
            <person name="Grimwood J."/>
            <person name="Grossniklaus U."/>
            <person name="Hamada T."/>
            <person name="Haseloff J."/>
            <person name="Hetherington A.J."/>
            <person name="Higo A."/>
            <person name="Hirakawa Y."/>
            <person name="Hundley H.N."/>
            <person name="Ikeda Y."/>
            <person name="Inoue K."/>
            <person name="Inoue S.I."/>
            <person name="Ishida S."/>
            <person name="Jia Q."/>
            <person name="Kakita M."/>
            <person name="Kanazawa T."/>
            <person name="Kawai Y."/>
            <person name="Kawashima T."/>
            <person name="Kennedy M."/>
            <person name="Kinose K."/>
            <person name="Kinoshita T."/>
            <person name="Kohara Y."/>
            <person name="Koide E."/>
            <person name="Komatsu K."/>
            <person name="Kopischke S."/>
            <person name="Kubo M."/>
            <person name="Kyozuka J."/>
            <person name="Lagercrantz U."/>
            <person name="Lin S.S."/>
            <person name="Lindquist E."/>
            <person name="Lipzen A.M."/>
            <person name="Lu C.W."/>
            <person name="De Luna E."/>
            <person name="Martienssen R.A."/>
            <person name="Minamino N."/>
            <person name="Mizutani M."/>
            <person name="Mizutani M."/>
            <person name="Mochizuki N."/>
            <person name="Monte I."/>
            <person name="Mosher R."/>
            <person name="Nagasaki H."/>
            <person name="Nakagami H."/>
            <person name="Naramoto S."/>
            <person name="Nishitani K."/>
            <person name="Ohtani M."/>
            <person name="Okamoto T."/>
            <person name="Okumura M."/>
            <person name="Phillips J."/>
            <person name="Pollak B."/>
            <person name="Reinders A."/>
            <person name="Rovekamp M."/>
            <person name="Sano R."/>
            <person name="Sawa S."/>
            <person name="Schmid M.W."/>
            <person name="Shirakawa M."/>
            <person name="Solano R."/>
            <person name="Spunde A."/>
            <person name="Suetsugu N."/>
            <person name="Sugano S."/>
            <person name="Sugiyama A."/>
            <person name="Sun R."/>
            <person name="Suzuki Y."/>
            <person name="Takenaka M."/>
            <person name="Takezawa D."/>
            <person name="Tomogane H."/>
            <person name="Tsuzuki M."/>
            <person name="Ueda T."/>
            <person name="Umeda M."/>
            <person name="Ward J.M."/>
            <person name="Watanabe Y."/>
            <person name="Yazaki K."/>
            <person name="Yokoyama R."/>
            <person name="Yoshitake Y."/>
            <person name="Yotsui I."/>
            <person name="Zachgo S."/>
            <person name="Schmutz J."/>
        </authorList>
    </citation>
    <scope>NUCLEOTIDE SEQUENCE [LARGE SCALE GENOMIC DNA]</scope>
    <source>
        <strain evidence="4">Tak-1</strain>
    </source>
</reference>
<sequence>MCSIKGSKDMVASPTPNYAALKDYDIGSGSSSKTSFQEICRFLDNSDREQQFDYKMLIKAFKYLQKCSLTSSVGHLLDAGVVQMASRTYDKLVQLDYSKREVLSSILELLYLIEDLSESVEGKALCGKYFVDRLLALTTTRVLAVTLHRAAVETLCGIITKSAPNQQRVIDDRVSCLKLFKHCLPNCGDFQLQASLTEVFYRLLKQERNLLDLIGEKSVRDAMEILLQKQKPDLLSEIKEIVFLLNESMGPNRSVYSFLADKILLNGENVAPSEQKLINFGKGHLSFYQTDSNSDGPTILDVEYGDILEIKMGSKSILEMVVQDDANVFSAKSSKAMNVNQLKQVRLQISMNLQNFSFLERHVLPSLRARTLHARMANSHINTGVRKSSMGILIPLPKEHHSTFQPRKELEPTLPASRAGVLLKNYVPACANSKLADEIRYEVNGATDTRDDGLAKNKGSFSEEPMIVKATPQGNCPSHPSILSKKNPPAIHSRIQDTELGSKVAAGNDETEEDDVHVQTRVSSARNARSGFKTVEKDHMQVSWNANKECTVEALETGPQRMVIGDKLKNQSAAVEIGGKVTLSKGFIVANGAQSKGYKSKPSPTQSQEVKEIGGFPLQVNQSAIPPSIISDLCLSEKEQSVEGVKETRECSNGKITETAEELVFQNGPSDRKVRESNLKRSRDDVPTCPEGRLNPFARRTCSKATFQCSISKSESGHSLDSGEEWAPDEGISHTIETANDKRRVGVAKGRRQLKGKDRLPCTAGKKCSSEKSSKSKRRVHTTLKSNGVQKRQTTHTDVYSFTSEEGKQTQLKTSFFPRLEKIQLGQRSSRNDRANPSSFTRIQGASRLVSRALAGITQNQKEWVQKDDKREGQIGDEDKQFFSKPLPPRQENEGCPMTDTVQKSSRIDRWKTSMYTKPSLPVSSSNPVEANSVSSATSAREMGRTTGSDTNLPDTLSALSDDKGLQVITALIKEFKGRVKSEAKRKMTDIVSDTSQRIQHNVETAQRQIQKDVAEFVEISKDKFGQLSSKLEGQTKRMRLVYEQFQKDFSEHIQQYEKIVEAIDETDHELLEIARKQGQGHNTLFEHLQESALRHLAEADEKILSINKASNSMFGLKPAVERLMRIEQ</sequence>
<dbReference type="Pfam" id="PF26290">
    <property type="entry name" value="DUF8079"/>
    <property type="match status" value="1"/>
</dbReference>
<dbReference type="OrthoDB" id="1924994at2759"/>
<feature type="region of interest" description="Disordered" evidence="1">
    <location>
        <begin position="861"/>
        <end position="905"/>
    </location>
</feature>
<dbReference type="EMBL" id="KZ772693">
    <property type="protein sequence ID" value="PTQ44307.1"/>
    <property type="molecule type" value="Genomic_DNA"/>
</dbReference>
<evidence type="ECO:0000256" key="1">
    <source>
        <dbReference type="SAM" id="MobiDB-lite"/>
    </source>
</evidence>
<evidence type="ECO:0000313" key="4">
    <source>
        <dbReference type="Proteomes" id="UP000244005"/>
    </source>
</evidence>
<name>A0A2R6XDX8_MARPO</name>
<dbReference type="GO" id="GO:0051321">
    <property type="term" value="P:meiotic cell cycle"/>
    <property type="evidence" value="ECO:0007669"/>
    <property type="project" value="InterPro"/>
</dbReference>
<dbReference type="OMA" id="RMANSHI"/>
<feature type="compositionally biased region" description="Polar residues" evidence="1">
    <location>
        <begin position="783"/>
        <end position="793"/>
    </location>
</feature>
<feature type="compositionally biased region" description="Polar residues" evidence="1">
    <location>
        <begin position="919"/>
        <end position="939"/>
    </location>
</feature>
<feature type="compositionally biased region" description="Polar residues" evidence="1">
    <location>
        <begin position="946"/>
        <end position="959"/>
    </location>
</feature>
<accession>A0A2R6XDX8</accession>
<feature type="compositionally biased region" description="Basic residues" evidence="1">
    <location>
        <begin position="745"/>
        <end position="754"/>
    </location>
</feature>
<evidence type="ECO:0000313" key="3">
    <source>
        <dbReference type="EMBL" id="PTQ44307.1"/>
    </source>
</evidence>
<dbReference type="PANTHER" id="PTHR36027:SF1">
    <property type="entry name" value="MEIOSIS-SPECIFIC PROTEIN ASY3"/>
    <property type="match status" value="1"/>
</dbReference>
<dbReference type="Pfam" id="PF20435">
    <property type="entry name" value="ASY3-like"/>
    <property type="match status" value="1"/>
</dbReference>
<gene>
    <name evidence="3" type="ORF">MARPO_0021s0152</name>
</gene>
<proteinExistence type="predicted"/>
<organism evidence="3 4">
    <name type="scientific">Marchantia polymorpha</name>
    <name type="common">Common liverwort</name>
    <name type="synonym">Marchantia aquatica</name>
    <dbReference type="NCBI Taxonomy" id="3197"/>
    <lineage>
        <taxon>Eukaryota</taxon>
        <taxon>Viridiplantae</taxon>
        <taxon>Streptophyta</taxon>
        <taxon>Embryophyta</taxon>
        <taxon>Marchantiophyta</taxon>
        <taxon>Marchantiopsida</taxon>
        <taxon>Marchantiidae</taxon>
        <taxon>Marchantiales</taxon>
        <taxon>Marchantiaceae</taxon>
        <taxon>Marchantia</taxon>
    </lineage>
</organism>
<keyword evidence="4" id="KW-1185">Reference proteome</keyword>
<feature type="region of interest" description="Disordered" evidence="1">
    <location>
        <begin position="824"/>
        <end position="843"/>
    </location>
</feature>